<protein>
    <recommendedName>
        <fullName evidence="8 10">Protein GrpE</fullName>
    </recommendedName>
    <alternativeName>
        <fullName evidence="9 10">HSP-70 cofactor</fullName>
    </alternativeName>
</protein>
<dbReference type="Proteomes" id="UP000243719">
    <property type="component" value="Unassembled WGS sequence"/>
</dbReference>
<keyword evidence="6 10" id="KW-0143">Chaperone</keyword>
<dbReference type="GO" id="GO:0042803">
    <property type="term" value="F:protein homodimerization activity"/>
    <property type="evidence" value="ECO:0007669"/>
    <property type="project" value="InterPro"/>
</dbReference>
<comment type="subunit">
    <text evidence="3 10">Homodimer.</text>
</comment>
<comment type="function">
    <text evidence="7 10 11">Participates actively in the response to hyperosmotic and heat shock by preventing the aggregation of stress-denatured proteins, in association with DnaK and GrpE. It is the nucleotide exchange factor for DnaK and may function as a thermosensor. Unfolded proteins bind initially to DnaJ; upon interaction with the DnaJ-bound protein, DnaK hydrolyzes its bound ATP, resulting in the formation of a stable complex. GrpE releases ADP from DnaK; ATP binding to DnaK triggers the release of the substrate protein, thus completing the reaction cycle. Several rounds of ATP-dependent interactions between DnaJ, DnaK and GrpE are required for fully efficient folding.</text>
</comment>
<dbReference type="NCBIfam" id="NF010738">
    <property type="entry name" value="PRK14140.1"/>
    <property type="match status" value="1"/>
</dbReference>
<evidence type="ECO:0000256" key="11">
    <source>
        <dbReference type="RuleBase" id="RU000639"/>
    </source>
</evidence>
<keyword evidence="5 10" id="KW-0346">Stress response</keyword>
<dbReference type="Gene3D" id="3.90.20.20">
    <property type="match status" value="1"/>
</dbReference>
<evidence type="ECO:0000256" key="8">
    <source>
        <dbReference type="ARBA" id="ARBA00072274"/>
    </source>
</evidence>
<evidence type="ECO:0000256" key="12">
    <source>
        <dbReference type="RuleBase" id="RU004478"/>
    </source>
</evidence>
<evidence type="ECO:0000256" key="3">
    <source>
        <dbReference type="ARBA" id="ARBA00011738"/>
    </source>
</evidence>
<evidence type="ECO:0000256" key="5">
    <source>
        <dbReference type="ARBA" id="ARBA00023016"/>
    </source>
</evidence>
<dbReference type="GO" id="GO:0000774">
    <property type="term" value="F:adenyl-nucleotide exchange factor activity"/>
    <property type="evidence" value="ECO:0007669"/>
    <property type="project" value="InterPro"/>
</dbReference>
<dbReference type="InterPro" id="IPR000740">
    <property type="entry name" value="GrpE"/>
</dbReference>
<dbReference type="OrthoDB" id="9789811at2"/>
<dbReference type="NCBIfam" id="NF010748">
    <property type="entry name" value="PRK14150.1"/>
    <property type="match status" value="1"/>
</dbReference>
<dbReference type="SUPFAM" id="SSF58014">
    <property type="entry name" value="Coiled-coil domain of nucleotide exchange factor GrpE"/>
    <property type="match status" value="1"/>
</dbReference>
<dbReference type="RefSeq" id="WP_091909517.1">
    <property type="nucleotide sequence ID" value="NZ_FNLO01000008.1"/>
</dbReference>
<dbReference type="InterPro" id="IPR013805">
    <property type="entry name" value="GrpE_CC"/>
</dbReference>
<dbReference type="HAMAP" id="MF_01151">
    <property type="entry name" value="GrpE"/>
    <property type="match status" value="1"/>
</dbReference>
<keyword evidence="4 10" id="KW-0963">Cytoplasm</keyword>
<evidence type="ECO:0000256" key="1">
    <source>
        <dbReference type="ARBA" id="ARBA00004496"/>
    </source>
</evidence>
<dbReference type="GO" id="GO:0051087">
    <property type="term" value="F:protein-folding chaperone binding"/>
    <property type="evidence" value="ECO:0007669"/>
    <property type="project" value="InterPro"/>
</dbReference>
<evidence type="ECO:0000256" key="10">
    <source>
        <dbReference type="HAMAP-Rule" id="MF_01151"/>
    </source>
</evidence>
<dbReference type="Gene3D" id="2.30.22.10">
    <property type="entry name" value="Head domain of nucleotide exchange factor GrpE"/>
    <property type="match status" value="1"/>
</dbReference>
<gene>
    <name evidence="10" type="primary">grpE</name>
    <name evidence="14" type="ORF">SAMN05216551_108100</name>
</gene>
<dbReference type="Pfam" id="PF01025">
    <property type="entry name" value="GrpE"/>
    <property type="match status" value="1"/>
</dbReference>
<evidence type="ECO:0000256" key="13">
    <source>
        <dbReference type="SAM" id="MobiDB-lite"/>
    </source>
</evidence>
<dbReference type="EMBL" id="FNLO01000008">
    <property type="protein sequence ID" value="SDV49460.1"/>
    <property type="molecule type" value="Genomic_DNA"/>
</dbReference>
<evidence type="ECO:0000256" key="7">
    <source>
        <dbReference type="ARBA" id="ARBA00053401"/>
    </source>
</evidence>
<sequence length="188" mass="20218">MEDKQSSQSNSPEDTEGLAAEAVPTEASAGEAPAAADDLDARLAEAQAEAAQWKEELLRAKAEVENVRRRAQDEVAKARKFAIESLAEQLVPVVDSLEAARADQSGDIAKLREGVELTARQLTQALERGQILAVSPAVGEKFDPHRHQAIASVPTEQEANTVVTVLQKGYTIFERVLRPALVTVSAPK</sequence>
<dbReference type="FunFam" id="2.30.22.10:FF:000001">
    <property type="entry name" value="Protein GrpE"/>
    <property type="match status" value="1"/>
</dbReference>
<evidence type="ECO:0000313" key="14">
    <source>
        <dbReference type="EMBL" id="SDV49460.1"/>
    </source>
</evidence>
<organism evidence="14 15">
    <name type="scientific">Chitinasiproducens palmae</name>
    <dbReference type="NCBI Taxonomy" id="1770053"/>
    <lineage>
        <taxon>Bacteria</taxon>
        <taxon>Pseudomonadati</taxon>
        <taxon>Pseudomonadota</taxon>
        <taxon>Betaproteobacteria</taxon>
        <taxon>Burkholderiales</taxon>
        <taxon>Burkholderiaceae</taxon>
        <taxon>Chitinasiproducens</taxon>
    </lineage>
</organism>
<dbReference type="PANTHER" id="PTHR21237:SF23">
    <property type="entry name" value="GRPE PROTEIN HOMOLOG, MITOCHONDRIAL"/>
    <property type="match status" value="1"/>
</dbReference>
<dbReference type="PANTHER" id="PTHR21237">
    <property type="entry name" value="GRPE PROTEIN"/>
    <property type="match status" value="1"/>
</dbReference>
<proteinExistence type="inferred from homology"/>
<feature type="compositionally biased region" description="Polar residues" evidence="13">
    <location>
        <begin position="1"/>
        <end position="12"/>
    </location>
</feature>
<dbReference type="InterPro" id="IPR009012">
    <property type="entry name" value="GrpE_head"/>
</dbReference>
<dbReference type="GO" id="GO:0006457">
    <property type="term" value="P:protein folding"/>
    <property type="evidence" value="ECO:0007669"/>
    <property type="project" value="InterPro"/>
</dbReference>
<comment type="similarity">
    <text evidence="2 10 12">Belongs to the GrpE family.</text>
</comment>
<accession>A0A1H2PRC7</accession>
<dbReference type="PROSITE" id="PS01071">
    <property type="entry name" value="GRPE"/>
    <property type="match status" value="1"/>
</dbReference>
<dbReference type="GO" id="GO:0005829">
    <property type="term" value="C:cytosol"/>
    <property type="evidence" value="ECO:0007669"/>
    <property type="project" value="TreeGrafter"/>
</dbReference>
<evidence type="ECO:0000256" key="9">
    <source>
        <dbReference type="ARBA" id="ARBA00076414"/>
    </source>
</evidence>
<feature type="compositionally biased region" description="Low complexity" evidence="13">
    <location>
        <begin position="26"/>
        <end position="36"/>
    </location>
</feature>
<dbReference type="SUPFAM" id="SSF51064">
    <property type="entry name" value="Head domain of nucleotide exchange factor GrpE"/>
    <property type="match status" value="1"/>
</dbReference>
<feature type="region of interest" description="Disordered" evidence="13">
    <location>
        <begin position="1"/>
        <end position="40"/>
    </location>
</feature>
<dbReference type="CDD" id="cd00446">
    <property type="entry name" value="GrpE"/>
    <property type="match status" value="1"/>
</dbReference>
<dbReference type="GO" id="GO:0051082">
    <property type="term" value="F:unfolded protein binding"/>
    <property type="evidence" value="ECO:0007669"/>
    <property type="project" value="TreeGrafter"/>
</dbReference>
<dbReference type="STRING" id="1770053.SAMN05216551_108100"/>
<evidence type="ECO:0000256" key="6">
    <source>
        <dbReference type="ARBA" id="ARBA00023186"/>
    </source>
</evidence>
<dbReference type="AlphaFoldDB" id="A0A1H2PRC7"/>
<reference evidence="15" key="1">
    <citation type="submission" date="2016-09" db="EMBL/GenBank/DDBJ databases">
        <authorList>
            <person name="Varghese N."/>
            <person name="Submissions S."/>
        </authorList>
    </citation>
    <scope>NUCLEOTIDE SEQUENCE [LARGE SCALE GENOMIC DNA]</scope>
    <source>
        <strain evidence="15">JS23</strain>
    </source>
</reference>
<evidence type="ECO:0000313" key="15">
    <source>
        <dbReference type="Proteomes" id="UP000243719"/>
    </source>
</evidence>
<dbReference type="PRINTS" id="PR00773">
    <property type="entry name" value="GRPEPROTEIN"/>
</dbReference>
<evidence type="ECO:0000256" key="4">
    <source>
        <dbReference type="ARBA" id="ARBA00022490"/>
    </source>
</evidence>
<comment type="subcellular location">
    <subcellularLocation>
        <location evidence="1 10">Cytoplasm</location>
    </subcellularLocation>
</comment>
<keyword evidence="15" id="KW-1185">Reference proteome</keyword>
<dbReference type="NCBIfam" id="NF010737">
    <property type="entry name" value="PRK14139.1"/>
    <property type="match status" value="1"/>
</dbReference>
<name>A0A1H2PRC7_9BURK</name>
<evidence type="ECO:0000256" key="2">
    <source>
        <dbReference type="ARBA" id="ARBA00009054"/>
    </source>
</evidence>